<evidence type="ECO:0000313" key="7">
    <source>
        <dbReference type="Proteomes" id="UP000305546"/>
    </source>
</evidence>
<dbReference type="InterPro" id="IPR011009">
    <property type="entry name" value="Kinase-like_dom_sf"/>
</dbReference>
<evidence type="ECO:0000256" key="4">
    <source>
        <dbReference type="SAM" id="MobiDB-lite"/>
    </source>
</evidence>
<evidence type="ECO:0000313" key="6">
    <source>
        <dbReference type="EMBL" id="TNC25333.1"/>
    </source>
</evidence>
<comment type="similarity">
    <text evidence="1">Belongs to the class-III pyridoxal-phosphate-dependent aminotransferase family.</text>
</comment>
<name>A0A5C4M0W5_9PSEU</name>
<keyword evidence="6" id="KW-0032">Aminotransferase</keyword>
<keyword evidence="2" id="KW-0663">Pyridoxal phosphate</keyword>
<comment type="caution">
    <text evidence="6">The sequence shown here is derived from an EMBL/GenBank/DDBJ whole genome shotgun (WGS) entry which is preliminary data.</text>
</comment>
<dbReference type="Gene3D" id="3.90.1200.10">
    <property type="match status" value="1"/>
</dbReference>
<dbReference type="GO" id="GO:0008483">
    <property type="term" value="F:transaminase activity"/>
    <property type="evidence" value="ECO:0007669"/>
    <property type="project" value="UniProtKB-KW"/>
</dbReference>
<protein>
    <submittedName>
        <fullName evidence="6">Aminotransferase class III-fold pyridoxal phosphate-dependent enzyme</fullName>
    </submittedName>
</protein>
<feature type="domain" description="Aminoglycoside phosphotransferase" evidence="5">
    <location>
        <begin position="22"/>
        <end position="252"/>
    </location>
</feature>
<dbReference type="SUPFAM" id="SSF53383">
    <property type="entry name" value="PLP-dependent transferases"/>
    <property type="match status" value="1"/>
</dbReference>
<keyword evidence="3" id="KW-0045">Antibiotic biosynthesis</keyword>
<dbReference type="Gene3D" id="3.40.640.10">
    <property type="entry name" value="Type I PLP-dependent aspartate aminotransferase-like (Major domain)"/>
    <property type="match status" value="1"/>
</dbReference>
<evidence type="ECO:0000259" key="5">
    <source>
        <dbReference type="Pfam" id="PF01636"/>
    </source>
</evidence>
<dbReference type="InterPro" id="IPR015421">
    <property type="entry name" value="PyrdxlP-dep_Trfase_major"/>
</dbReference>
<dbReference type="Pfam" id="PF01636">
    <property type="entry name" value="APH"/>
    <property type="match status" value="1"/>
</dbReference>
<dbReference type="InterPro" id="IPR015422">
    <property type="entry name" value="PyrdxlP-dep_Trfase_small"/>
</dbReference>
<gene>
    <name evidence="6" type="ORF">FG385_14620</name>
</gene>
<keyword evidence="7" id="KW-1185">Reference proteome</keyword>
<reference evidence="6 7" key="1">
    <citation type="submission" date="2019-06" db="EMBL/GenBank/DDBJ databases">
        <title>Amycolatopsis alkalitolerans sp. nov., isolated from Gastrodia elata Blume.</title>
        <authorList>
            <person name="Narsing Rao M.P."/>
            <person name="Li W.J."/>
        </authorList>
    </citation>
    <scope>NUCLEOTIDE SEQUENCE [LARGE SCALE GENOMIC DNA]</scope>
    <source>
        <strain evidence="6 7">SYSUP0005</strain>
    </source>
</reference>
<sequence length="939" mass="100703">MKPSQIQTVLSEHYGLDAVRQEVLGGESDHNVRIVTADGEEFLLKATKGSTEDVVLRWQTDVLAHLAERVPQVPVSRLVPARSGDSLVAYGPYVVRLLTWLPGTLFAEVPHHPPALLTELGQVAGRLTLALADLPVRDGITSHHWDVRRARDAIETGLPFVTNENDRGNVARVLSWFDRCAGEFGELPAGVVHHDINDFNVLAEPGDGGEWRLSGVLDVGDALHTIRVAEVAIAVAYAMLRKEDPLAAAVAVVAGFHSVVPLTESELAVIFPLAAARLCVNATTWTRRTAEAEDGYGRARMRHTWPAVARIVRIHPALAEAAFRAACGFSRPESPRPRADSAVVSGPLTEIDLTPASDLYDGLDWTEPHAVARATGARGFSRHLSASLLAAEPRSGAAETVQLGIRLFLPEGEPLRAPLAAKVERTGEQLVLRHQDFWSIWWGVDSPLGTGERAEPGAILGKAGADVQVQVVTAPAFVAEPPPRHVRPADVPLWTILSPDPAALLGAAPAGSARRDVHDIVSVRRSRFARSQRAYYRRPMNLVRGRGVWLYDEDGFGYLDAINNVTHVGHAEPRVSAAAARQLAKLNTNSRFVYEGIAAYAERLCATLPDPLEVAFLVCTGSEANDLALRIARQVTGRTDVLVLDGAYHGNTTAVTGISPNRYKGPGGTGAPPTTHEVVRPDRYRGPYGYDDPDAGARYAADVAAVVAGLDSPPAAFIAESLMGTAGTIMLPDGYLPAAFSAVRAAGGLCISDEVQVGVGRLGSAFWGFETHGVVPDIVTMGKPLGNGHPIAAVVTTREIADAFDTGMKYFNTFGGNPVSCAIGQTVLDIVQGDGLQEHAADVGAYFLRTLHELRERHAVVGDVRGQGLYLGIELVRDGREPATAEAMAVAEAMKDRGVIVYPTGVHDNVLKIKPPMVFDREHVTRFAETLDAVLLSLR</sequence>
<dbReference type="InterPro" id="IPR015424">
    <property type="entry name" value="PyrdxlP-dep_Trfase"/>
</dbReference>
<dbReference type="OrthoDB" id="9801052at2"/>
<keyword evidence="6" id="KW-0808">Transferase</keyword>
<dbReference type="InterPro" id="IPR049704">
    <property type="entry name" value="Aminotrans_3_PPA_site"/>
</dbReference>
<dbReference type="AlphaFoldDB" id="A0A5C4M0W5"/>
<dbReference type="EMBL" id="VDFW01000011">
    <property type="protein sequence ID" value="TNC25333.1"/>
    <property type="molecule type" value="Genomic_DNA"/>
</dbReference>
<evidence type="ECO:0000256" key="3">
    <source>
        <dbReference type="ARBA" id="ARBA00023194"/>
    </source>
</evidence>
<accession>A0A5C4M0W5</accession>
<dbReference type="Gene3D" id="3.90.1150.10">
    <property type="entry name" value="Aspartate Aminotransferase, domain 1"/>
    <property type="match status" value="1"/>
</dbReference>
<organism evidence="6 7">
    <name type="scientific">Amycolatopsis alkalitolerans</name>
    <dbReference type="NCBI Taxonomy" id="2547244"/>
    <lineage>
        <taxon>Bacteria</taxon>
        <taxon>Bacillati</taxon>
        <taxon>Actinomycetota</taxon>
        <taxon>Actinomycetes</taxon>
        <taxon>Pseudonocardiales</taxon>
        <taxon>Pseudonocardiaceae</taxon>
        <taxon>Amycolatopsis</taxon>
    </lineage>
</organism>
<dbReference type="InterPro" id="IPR002575">
    <property type="entry name" value="Aminoglycoside_PTrfase"/>
</dbReference>
<dbReference type="PROSITE" id="PS00600">
    <property type="entry name" value="AA_TRANSFER_CLASS_3"/>
    <property type="match status" value="1"/>
</dbReference>
<feature type="region of interest" description="Disordered" evidence="4">
    <location>
        <begin position="658"/>
        <end position="683"/>
    </location>
</feature>
<dbReference type="InterPro" id="IPR005814">
    <property type="entry name" value="Aminotrans_3"/>
</dbReference>
<dbReference type="GO" id="GO:0017000">
    <property type="term" value="P:antibiotic biosynthetic process"/>
    <property type="evidence" value="ECO:0007669"/>
    <property type="project" value="UniProtKB-KW"/>
</dbReference>
<dbReference type="SUPFAM" id="SSF56112">
    <property type="entry name" value="Protein kinase-like (PK-like)"/>
    <property type="match status" value="1"/>
</dbReference>
<proteinExistence type="inferred from homology"/>
<dbReference type="RefSeq" id="WP_139097270.1">
    <property type="nucleotide sequence ID" value="NZ_VDFW01000011.1"/>
</dbReference>
<dbReference type="Pfam" id="PF00202">
    <property type="entry name" value="Aminotran_3"/>
    <property type="match status" value="1"/>
</dbReference>
<evidence type="ECO:0000256" key="2">
    <source>
        <dbReference type="ARBA" id="ARBA00022898"/>
    </source>
</evidence>
<dbReference type="Proteomes" id="UP000305546">
    <property type="component" value="Unassembled WGS sequence"/>
</dbReference>
<dbReference type="PANTHER" id="PTHR45688">
    <property type="match status" value="1"/>
</dbReference>
<dbReference type="CDD" id="cd00610">
    <property type="entry name" value="OAT_like"/>
    <property type="match status" value="1"/>
</dbReference>
<evidence type="ECO:0000256" key="1">
    <source>
        <dbReference type="ARBA" id="ARBA00008954"/>
    </source>
</evidence>
<dbReference type="GO" id="GO:0030170">
    <property type="term" value="F:pyridoxal phosphate binding"/>
    <property type="evidence" value="ECO:0007669"/>
    <property type="project" value="InterPro"/>
</dbReference>
<dbReference type="PANTHER" id="PTHR45688:SF13">
    <property type="entry name" value="ALANINE--GLYOXYLATE AMINOTRANSFERASE 2-LIKE"/>
    <property type="match status" value="1"/>
</dbReference>